<organism evidence="1 2">
    <name type="scientific">Pedobacter duraquae</name>
    <dbReference type="NCBI Taxonomy" id="425511"/>
    <lineage>
        <taxon>Bacteria</taxon>
        <taxon>Pseudomonadati</taxon>
        <taxon>Bacteroidota</taxon>
        <taxon>Sphingobacteriia</taxon>
        <taxon>Sphingobacteriales</taxon>
        <taxon>Sphingobacteriaceae</taxon>
        <taxon>Pedobacter</taxon>
    </lineage>
</organism>
<evidence type="ECO:0008006" key="3">
    <source>
        <dbReference type="Google" id="ProtNLM"/>
    </source>
</evidence>
<reference evidence="1 2" key="1">
    <citation type="submission" date="2019-03" db="EMBL/GenBank/DDBJ databases">
        <title>Genomic Encyclopedia of Archaeal and Bacterial Type Strains, Phase II (KMG-II): from individual species to whole genera.</title>
        <authorList>
            <person name="Goeker M."/>
        </authorList>
    </citation>
    <scope>NUCLEOTIDE SEQUENCE [LARGE SCALE GENOMIC DNA]</scope>
    <source>
        <strain evidence="1 2">DSM 19034</strain>
    </source>
</reference>
<gene>
    <name evidence="1" type="ORF">CLV32_3365</name>
</gene>
<evidence type="ECO:0000313" key="1">
    <source>
        <dbReference type="EMBL" id="TDO20732.1"/>
    </source>
</evidence>
<dbReference type="PROSITE" id="PS51257">
    <property type="entry name" value="PROKAR_LIPOPROTEIN"/>
    <property type="match status" value="1"/>
</dbReference>
<dbReference type="AlphaFoldDB" id="A0A4R6IF88"/>
<accession>A0A4R6IF88</accession>
<comment type="caution">
    <text evidence="1">The sequence shown here is derived from an EMBL/GenBank/DDBJ whole genome shotgun (WGS) entry which is preliminary data.</text>
</comment>
<dbReference type="EMBL" id="SNWM01000004">
    <property type="protein sequence ID" value="TDO20732.1"/>
    <property type="molecule type" value="Genomic_DNA"/>
</dbReference>
<dbReference type="Proteomes" id="UP000295499">
    <property type="component" value="Unassembled WGS sequence"/>
</dbReference>
<evidence type="ECO:0000313" key="2">
    <source>
        <dbReference type="Proteomes" id="UP000295499"/>
    </source>
</evidence>
<protein>
    <recommendedName>
        <fullName evidence="3">Lipoprotein</fullName>
    </recommendedName>
</protein>
<name>A0A4R6IF88_9SPHI</name>
<sequence>MLLTHLKTELRNMMTKYIFGIFIAATLFSCTQKNNTPDKGPVETMDTLSESIRTDTLNVVKPISEKQLISPGKGIGQLRIDATMADAYKILGKPDSGDNAMGSSLAVWYADHKANGYATSVFGSHKYGAKNEQGIYIKKIMVNSPWFKTAEGLGTGSSIERIKKQYDVKKGDSFKVRNKTIDVYSDLVNGITFEVDSETSKCSSIIVGRPNEADGTYLNMH</sequence>
<proteinExistence type="predicted"/>
<keyword evidence="2" id="KW-1185">Reference proteome</keyword>